<dbReference type="PIRSF" id="PIRSF033091">
    <property type="entry name" value="Pesterase_YhaO"/>
    <property type="match status" value="1"/>
</dbReference>
<dbReference type="InterPro" id="IPR041796">
    <property type="entry name" value="Mre11_N"/>
</dbReference>
<evidence type="ECO:0000313" key="4">
    <source>
        <dbReference type="Proteomes" id="UP000051565"/>
    </source>
</evidence>
<dbReference type="Gene3D" id="3.60.21.10">
    <property type="match status" value="1"/>
</dbReference>
<dbReference type="InterPro" id="IPR004843">
    <property type="entry name" value="Calcineurin-like_PHP"/>
</dbReference>
<dbReference type="Pfam" id="PF00149">
    <property type="entry name" value="Metallophos"/>
    <property type="match status" value="1"/>
</dbReference>
<protein>
    <submittedName>
        <fullName evidence="3">Metallophosphoesterase</fullName>
    </submittedName>
</protein>
<dbReference type="InterPro" id="IPR050535">
    <property type="entry name" value="DNA_Repair-Maintenance_Comp"/>
</dbReference>
<organism evidence="3 4">
    <name type="scientific">Fructilactobacillus lindneri DSM 20690 = JCM 11027</name>
    <dbReference type="NCBI Taxonomy" id="1122148"/>
    <lineage>
        <taxon>Bacteria</taxon>
        <taxon>Bacillati</taxon>
        <taxon>Bacillota</taxon>
        <taxon>Bacilli</taxon>
        <taxon>Lactobacillales</taxon>
        <taxon>Lactobacillaceae</taxon>
        <taxon>Fructilactobacillus</taxon>
    </lineage>
</organism>
<keyword evidence="1" id="KW-0378">Hydrolase</keyword>
<accession>A0A0R2JPQ0</accession>
<dbReference type="Proteomes" id="UP000051565">
    <property type="component" value="Unassembled WGS sequence"/>
</dbReference>
<dbReference type="OrthoDB" id="9773856at2"/>
<feature type="domain" description="Calcineurin-like phosphoesterase" evidence="2">
    <location>
        <begin position="1"/>
        <end position="200"/>
    </location>
</feature>
<name>A0A0R2JPQ0_9LACO</name>
<comment type="caution">
    <text evidence="3">The sequence shown here is derived from an EMBL/GenBank/DDBJ whole genome shotgun (WGS) entry which is preliminary data.</text>
</comment>
<evidence type="ECO:0000256" key="1">
    <source>
        <dbReference type="ARBA" id="ARBA00022801"/>
    </source>
</evidence>
<dbReference type="CDD" id="cd00840">
    <property type="entry name" value="MPP_Mre11_N"/>
    <property type="match status" value="1"/>
</dbReference>
<dbReference type="AlphaFoldDB" id="A0A0R2JPQ0"/>
<dbReference type="EMBL" id="JQBT01000032">
    <property type="protein sequence ID" value="KRN79115.1"/>
    <property type="molecule type" value="Genomic_DNA"/>
</dbReference>
<sequence length="410" mass="46777">MKFIHAADLHLDTPFEGIRDDANSPQSLWKKLQQAPYDSFTRIVNDAIEEKVDFVLLVGDLFDGKNQSVAAVSFFIDQLNRLDQADIPVLLSFGNHDFQKDDEVKFAFPKNVFVFPSEVTTHQLITKDGEKVKITGFSYDKQAITEDMVAEFPTNSDADYQIGMVHGAIKSGNDSNYAPFTINEMIDKGYDYWALGHIHKRQELNQNPLIEYPGDIQGRHKNEAGKKGYLMVTDADDKLHANFVSTSEVDFTKLKVKINGSMNITDVVNQVLKTLEQNQFTNLKLLDVILVNDDNKTSNEVTNGLLNDLLIESIQQELKNEYQELNGWVYEINLDEKEDIHFSDLDESFWNETQSSVFNHEMINNLAKKLFKNAFIRDNFSSDEALQNLLDQSKILLKTQTEGNEKNSEN</sequence>
<proteinExistence type="predicted"/>
<dbReference type="RefSeq" id="WP_056997639.1">
    <property type="nucleotide sequence ID" value="NZ_FUXS01000001.1"/>
</dbReference>
<dbReference type="PATRIC" id="fig|1122148.6.peg.540"/>
<dbReference type="GeneID" id="61250401"/>
<dbReference type="InterPro" id="IPR029052">
    <property type="entry name" value="Metallo-depent_PP-like"/>
</dbReference>
<evidence type="ECO:0000313" key="3">
    <source>
        <dbReference type="EMBL" id="KRN79115.1"/>
    </source>
</evidence>
<dbReference type="GO" id="GO:0016787">
    <property type="term" value="F:hydrolase activity"/>
    <property type="evidence" value="ECO:0007669"/>
    <property type="project" value="UniProtKB-KW"/>
</dbReference>
<dbReference type="PANTHER" id="PTHR30337:SF7">
    <property type="entry name" value="PHOSPHOESTERASE"/>
    <property type="match status" value="1"/>
</dbReference>
<gene>
    <name evidence="3" type="ORF">IV52_GL000520</name>
</gene>
<dbReference type="InterPro" id="IPR014576">
    <property type="entry name" value="Pesterase_YhaO"/>
</dbReference>
<evidence type="ECO:0000259" key="2">
    <source>
        <dbReference type="Pfam" id="PF00149"/>
    </source>
</evidence>
<dbReference type="PANTHER" id="PTHR30337">
    <property type="entry name" value="COMPONENT OF ATP-DEPENDENT DSDNA EXONUCLEASE"/>
    <property type="match status" value="1"/>
</dbReference>
<dbReference type="STRING" id="53444.AYR59_06050"/>
<reference evidence="3 4" key="1">
    <citation type="journal article" date="2015" name="Genome Announc.">
        <title>Expanding the biotechnology potential of lactobacilli through comparative genomics of 213 strains and associated genera.</title>
        <authorList>
            <person name="Sun Z."/>
            <person name="Harris H.M."/>
            <person name="McCann A."/>
            <person name="Guo C."/>
            <person name="Argimon S."/>
            <person name="Zhang W."/>
            <person name="Yang X."/>
            <person name="Jeffery I.B."/>
            <person name="Cooney J.C."/>
            <person name="Kagawa T.F."/>
            <person name="Liu W."/>
            <person name="Song Y."/>
            <person name="Salvetti E."/>
            <person name="Wrobel A."/>
            <person name="Rasinkangas P."/>
            <person name="Parkhill J."/>
            <person name="Rea M.C."/>
            <person name="O'Sullivan O."/>
            <person name="Ritari J."/>
            <person name="Douillard F.P."/>
            <person name="Paul Ross R."/>
            <person name="Yang R."/>
            <person name="Briner A.E."/>
            <person name="Felis G.E."/>
            <person name="de Vos W.M."/>
            <person name="Barrangou R."/>
            <person name="Klaenhammer T.R."/>
            <person name="Caufield P.W."/>
            <person name="Cui Y."/>
            <person name="Zhang H."/>
            <person name="O'Toole P.W."/>
        </authorList>
    </citation>
    <scope>NUCLEOTIDE SEQUENCE [LARGE SCALE GENOMIC DNA]</scope>
    <source>
        <strain evidence="3 4">DSM 20690</strain>
    </source>
</reference>
<keyword evidence="4" id="KW-1185">Reference proteome</keyword>
<dbReference type="SUPFAM" id="SSF56300">
    <property type="entry name" value="Metallo-dependent phosphatases"/>
    <property type="match status" value="1"/>
</dbReference>